<dbReference type="PANTHER" id="PTHR33463">
    <property type="entry name" value="NB-ARC DOMAIN-CONTAINING PROTEIN-RELATED"/>
    <property type="match status" value="1"/>
</dbReference>
<sequence length="428" mass="49177">MVVDVPNLKRLFLLGCENLRAIKWVSNRQPKLEVLCIDTRPGWSTGCARPSLHKYKSYQLQVYAIIVDERLARSLYSQIEAESNNSDSVYFNIHITNSDMCGGFVHEEVIGKETVGPTDQPNIVLSVQYDDVSKGINDVPSSMEAFPEPPSPQLDRHIEIGDGNRIKSEMELASYGNLAYLMKQFAKSLNMHDSSDISRLPSRAWDCLRWCRVARCPNLDTIFPPNSGDWNNRLEMIWASDLPMARCIWSKVSFGWKSFGNLQHLHLRFCPRLQFVLPMWVPSFPNLRTLHVIHCGDLEHIFVLDDGNYAKERVPIHGVPFAKLTTIHLYDLPKLRQISERRMLAPALDTIKIRGCFGLRRLPSLEGRKPGMKRPVVEMEKDLWNVLEWDGRAAGHHPDLFEPPVHSRHYKRCQLRGTVLRLLLKPPR</sequence>
<dbReference type="SUPFAM" id="SSF52047">
    <property type="entry name" value="RNI-like"/>
    <property type="match status" value="1"/>
</dbReference>
<dbReference type="Gene3D" id="3.80.10.10">
    <property type="entry name" value="Ribonuclease Inhibitor"/>
    <property type="match status" value="1"/>
</dbReference>
<name>A0A5J9VQG4_9POAL</name>
<evidence type="ECO:0000313" key="1">
    <source>
        <dbReference type="EMBL" id="TVU37320.1"/>
    </source>
</evidence>
<evidence type="ECO:0000313" key="2">
    <source>
        <dbReference type="Proteomes" id="UP000324897"/>
    </source>
</evidence>
<dbReference type="InterPro" id="IPR050905">
    <property type="entry name" value="Plant_NBS-LRR"/>
</dbReference>
<dbReference type="InterPro" id="IPR032675">
    <property type="entry name" value="LRR_dom_sf"/>
</dbReference>
<gene>
    <name evidence="1" type="ORF">EJB05_10629</name>
</gene>
<accession>A0A5J9VQG4</accession>
<keyword evidence="2" id="KW-1185">Reference proteome</keyword>
<proteinExistence type="predicted"/>
<organism evidence="1 2">
    <name type="scientific">Eragrostis curvula</name>
    <name type="common">weeping love grass</name>
    <dbReference type="NCBI Taxonomy" id="38414"/>
    <lineage>
        <taxon>Eukaryota</taxon>
        <taxon>Viridiplantae</taxon>
        <taxon>Streptophyta</taxon>
        <taxon>Embryophyta</taxon>
        <taxon>Tracheophyta</taxon>
        <taxon>Spermatophyta</taxon>
        <taxon>Magnoliopsida</taxon>
        <taxon>Liliopsida</taxon>
        <taxon>Poales</taxon>
        <taxon>Poaceae</taxon>
        <taxon>PACMAD clade</taxon>
        <taxon>Chloridoideae</taxon>
        <taxon>Eragrostideae</taxon>
        <taxon>Eragrostidinae</taxon>
        <taxon>Eragrostis</taxon>
    </lineage>
</organism>
<reference evidence="1 2" key="1">
    <citation type="journal article" date="2019" name="Sci. Rep.">
        <title>A high-quality genome of Eragrostis curvula grass provides insights into Poaceae evolution and supports new strategies to enhance forage quality.</title>
        <authorList>
            <person name="Carballo J."/>
            <person name="Santos B.A.C.M."/>
            <person name="Zappacosta D."/>
            <person name="Garbus I."/>
            <person name="Selva J.P."/>
            <person name="Gallo C.A."/>
            <person name="Diaz A."/>
            <person name="Albertini E."/>
            <person name="Caccamo M."/>
            <person name="Echenique V."/>
        </authorList>
    </citation>
    <scope>NUCLEOTIDE SEQUENCE [LARGE SCALE GENOMIC DNA]</scope>
    <source>
        <strain evidence="2">cv. Victoria</strain>
        <tissue evidence="1">Leaf</tissue>
    </source>
</reference>
<dbReference type="OrthoDB" id="678723at2759"/>
<dbReference type="Proteomes" id="UP000324897">
    <property type="component" value="Chromosome 4"/>
</dbReference>
<protein>
    <submittedName>
        <fullName evidence="1">Uncharacterized protein</fullName>
    </submittedName>
</protein>
<dbReference type="EMBL" id="RWGY01000007">
    <property type="protein sequence ID" value="TVU37320.1"/>
    <property type="molecule type" value="Genomic_DNA"/>
</dbReference>
<comment type="caution">
    <text evidence="1">The sequence shown here is derived from an EMBL/GenBank/DDBJ whole genome shotgun (WGS) entry which is preliminary data.</text>
</comment>
<feature type="non-terminal residue" evidence="1">
    <location>
        <position position="1"/>
    </location>
</feature>
<dbReference type="PANTHER" id="PTHR33463:SF194">
    <property type="entry name" value="OS04G0431700 PROTEIN"/>
    <property type="match status" value="1"/>
</dbReference>
<dbReference type="Gramene" id="TVU37320">
    <property type="protein sequence ID" value="TVU37320"/>
    <property type="gene ID" value="EJB05_10629"/>
</dbReference>
<dbReference type="AlphaFoldDB" id="A0A5J9VQG4"/>